<dbReference type="Proteomes" id="UP001422759">
    <property type="component" value="Unassembled WGS sequence"/>
</dbReference>
<accession>A0ABP5LUI8</accession>
<evidence type="ECO:0000256" key="1">
    <source>
        <dbReference type="SAM" id="MobiDB-lite"/>
    </source>
</evidence>
<evidence type="ECO:0008006" key="4">
    <source>
        <dbReference type="Google" id="ProtNLM"/>
    </source>
</evidence>
<dbReference type="InterPro" id="IPR025238">
    <property type="entry name" value="DUF4184"/>
</dbReference>
<feature type="region of interest" description="Disordered" evidence="1">
    <location>
        <begin position="264"/>
        <end position="284"/>
    </location>
</feature>
<gene>
    <name evidence="2" type="ORF">GCM10009760_47530</name>
</gene>
<dbReference type="RefSeq" id="WP_344467963.1">
    <property type="nucleotide sequence ID" value="NZ_BAAANT010000032.1"/>
</dbReference>
<proteinExistence type="predicted"/>
<comment type="caution">
    <text evidence="2">The sequence shown here is derived from an EMBL/GenBank/DDBJ whole genome shotgun (WGS) entry which is preliminary data.</text>
</comment>
<dbReference type="EMBL" id="BAAANT010000032">
    <property type="protein sequence ID" value="GAA2151761.1"/>
    <property type="molecule type" value="Genomic_DNA"/>
</dbReference>
<name>A0ABP5LUI8_9ACTN</name>
<reference evidence="3" key="1">
    <citation type="journal article" date="2019" name="Int. J. Syst. Evol. Microbiol.">
        <title>The Global Catalogue of Microorganisms (GCM) 10K type strain sequencing project: providing services to taxonomists for standard genome sequencing and annotation.</title>
        <authorList>
            <consortium name="The Broad Institute Genomics Platform"/>
            <consortium name="The Broad Institute Genome Sequencing Center for Infectious Disease"/>
            <person name="Wu L."/>
            <person name="Ma J."/>
        </authorList>
    </citation>
    <scope>NUCLEOTIDE SEQUENCE [LARGE SCALE GENOMIC DNA]</scope>
    <source>
        <strain evidence="3">JCM 14560</strain>
    </source>
</reference>
<protein>
    <recommendedName>
        <fullName evidence="4">DUF4184 family protein</fullName>
    </recommendedName>
</protein>
<organism evidence="2 3">
    <name type="scientific">Kitasatospora kazusensis</name>
    <dbReference type="NCBI Taxonomy" id="407974"/>
    <lineage>
        <taxon>Bacteria</taxon>
        <taxon>Bacillati</taxon>
        <taxon>Actinomycetota</taxon>
        <taxon>Actinomycetes</taxon>
        <taxon>Kitasatosporales</taxon>
        <taxon>Streptomycetaceae</taxon>
        <taxon>Kitasatospora</taxon>
    </lineage>
</organism>
<sequence length="284" mass="28496">MPFTLSHPAAVLPLLRGATGRGALVVSGLVAGSMAPDVPFFADSLLPGAYGCGGLTHRWWAVPTADVLLAGGLVALWHGLVREPVVALLPARWAGAAQVLTAPSGGRNRRIGWFAVSAAVGAATHVGWDAFTHEGRAGVRMLPVLDRRLAGVPLYTVLQYGTSLLGLACVARRAAHAVAGAAVGAAGGARQAGAAGPGPGARRTGVAMLAAATAAGVVHRLARAEREPVAEFCFGAGAGFAVGATVYAAAARLRPAGLRAAGFRPAGLRPARPTSRSGAGRAPR</sequence>
<keyword evidence="3" id="KW-1185">Reference proteome</keyword>
<evidence type="ECO:0000313" key="2">
    <source>
        <dbReference type="EMBL" id="GAA2151761.1"/>
    </source>
</evidence>
<dbReference type="Pfam" id="PF13803">
    <property type="entry name" value="DUF4184"/>
    <property type="match status" value="1"/>
</dbReference>
<evidence type="ECO:0000313" key="3">
    <source>
        <dbReference type="Proteomes" id="UP001422759"/>
    </source>
</evidence>